<dbReference type="SUPFAM" id="SSF53901">
    <property type="entry name" value="Thiolase-like"/>
    <property type="match status" value="2"/>
</dbReference>
<name>A0ABV1JWY7_9PSEU</name>
<dbReference type="Pfam" id="PF08545">
    <property type="entry name" value="ACP_syn_III"/>
    <property type="match status" value="1"/>
</dbReference>
<evidence type="ECO:0000313" key="3">
    <source>
        <dbReference type="Proteomes" id="UP001464923"/>
    </source>
</evidence>
<dbReference type="EMBL" id="JBEDNP010000006">
    <property type="protein sequence ID" value="MEQ3539672.1"/>
    <property type="molecule type" value="Genomic_DNA"/>
</dbReference>
<dbReference type="PANTHER" id="PTHR34069:SF2">
    <property type="entry name" value="BETA-KETOACYL-[ACYL-CARRIER-PROTEIN] SYNTHASE III"/>
    <property type="match status" value="1"/>
</dbReference>
<organism evidence="2 3">
    <name type="scientific">Pseudonocardia tropica</name>
    <dbReference type="NCBI Taxonomy" id="681289"/>
    <lineage>
        <taxon>Bacteria</taxon>
        <taxon>Bacillati</taxon>
        <taxon>Actinomycetota</taxon>
        <taxon>Actinomycetes</taxon>
        <taxon>Pseudonocardiales</taxon>
        <taxon>Pseudonocardiaceae</taxon>
        <taxon>Pseudonocardia</taxon>
    </lineage>
</organism>
<accession>A0ABV1JWY7</accession>
<gene>
    <name evidence="2" type="ORF">WHI96_12620</name>
</gene>
<dbReference type="PANTHER" id="PTHR34069">
    <property type="entry name" value="3-OXOACYL-[ACYL-CARRIER-PROTEIN] SYNTHASE 3"/>
    <property type="match status" value="1"/>
</dbReference>
<dbReference type="Proteomes" id="UP001464923">
    <property type="component" value="Unassembled WGS sequence"/>
</dbReference>
<keyword evidence="3" id="KW-1185">Reference proteome</keyword>
<dbReference type="InterPro" id="IPR016039">
    <property type="entry name" value="Thiolase-like"/>
</dbReference>
<feature type="domain" description="Beta-ketoacyl-[acyl-carrier-protein] synthase III N-terminal" evidence="1">
    <location>
        <begin position="118"/>
        <end position="195"/>
    </location>
</feature>
<reference evidence="2 3" key="1">
    <citation type="submission" date="2024-03" db="EMBL/GenBank/DDBJ databases">
        <title>Draft genome sequence of Pseudonocardia tropica JCM 19149.</title>
        <authorList>
            <person name="Butdee W."/>
            <person name="Duangmal K."/>
        </authorList>
    </citation>
    <scope>NUCLEOTIDE SEQUENCE [LARGE SCALE GENOMIC DNA]</scope>
    <source>
        <strain evidence="2 3">JCM 19149</strain>
    </source>
</reference>
<evidence type="ECO:0000259" key="1">
    <source>
        <dbReference type="Pfam" id="PF08545"/>
    </source>
</evidence>
<dbReference type="Gene3D" id="3.40.47.10">
    <property type="match status" value="2"/>
</dbReference>
<comment type="caution">
    <text evidence="2">The sequence shown here is derived from an EMBL/GenBank/DDBJ whole genome shotgun (WGS) entry which is preliminary data.</text>
</comment>
<proteinExistence type="predicted"/>
<dbReference type="RefSeq" id="WP_345648885.1">
    <property type="nucleotide sequence ID" value="NZ_BAABLY010000059.1"/>
</dbReference>
<dbReference type="InterPro" id="IPR013751">
    <property type="entry name" value="ACP_syn_III_N"/>
</dbReference>
<sequence>MTSPPPVAVLGTGTALLGAPIDNDTIGARFGADPRWIEHFIGTRTRHLGVDLDTGKVTHTLVDLATGAAEAALAAAGVTASEVDVVVLATASPDHLMPASVNLVADRLGVHGVPTLQLQSGCAGALQALDTARRMIDADRPVALVVGADSCVKHLVLDRDLARVPTTELVNYVIFGDGAGAAVLGAGEDGGTLLRTVHNRFVGLGRDPGQVIRWFGAADRDSTDQPVDEDYKAIEAGVPVLAADATAELLAETGWAADTVTHLLPPQLGGRMTTQITRGLVERFGLGAAQEISCVADTGNNGNALPLLQLHRLVGDLPVGSRAVGVAVESSKWIRTGLAVEAR</sequence>
<evidence type="ECO:0000313" key="2">
    <source>
        <dbReference type="EMBL" id="MEQ3539672.1"/>
    </source>
</evidence>
<protein>
    <submittedName>
        <fullName evidence="2">3-oxoacyl-ACP synthase</fullName>
    </submittedName>
</protein>